<dbReference type="Pfam" id="PF02424">
    <property type="entry name" value="ApbE"/>
    <property type="match status" value="1"/>
</dbReference>
<evidence type="ECO:0000256" key="3">
    <source>
        <dbReference type="ARBA" id="ARBA00016337"/>
    </source>
</evidence>
<dbReference type="InterPro" id="IPR003374">
    <property type="entry name" value="ApbE-like_sf"/>
</dbReference>
<evidence type="ECO:0000256" key="7">
    <source>
        <dbReference type="ARBA" id="ARBA00022827"/>
    </source>
</evidence>
<dbReference type="SUPFAM" id="SSF143631">
    <property type="entry name" value="ApbE-like"/>
    <property type="match status" value="1"/>
</dbReference>
<comment type="similarity">
    <text evidence="1 11">Belongs to the ApbE family.</text>
</comment>
<evidence type="ECO:0000256" key="8">
    <source>
        <dbReference type="ARBA" id="ARBA00022842"/>
    </source>
</evidence>
<dbReference type="Proteomes" id="UP000298759">
    <property type="component" value="Chromosome"/>
</dbReference>
<proteinExistence type="inferred from homology"/>
<organism evidence="13 14">
    <name type="scientific">Buchnera aphidicola</name>
    <name type="common">Aphis helianthi</name>
    <dbReference type="NCBI Taxonomy" id="2315802"/>
    <lineage>
        <taxon>Bacteria</taxon>
        <taxon>Pseudomonadati</taxon>
        <taxon>Pseudomonadota</taxon>
        <taxon>Gammaproteobacteria</taxon>
        <taxon>Enterobacterales</taxon>
        <taxon>Erwiniaceae</taxon>
        <taxon>Buchnera</taxon>
    </lineage>
</organism>
<evidence type="ECO:0000256" key="4">
    <source>
        <dbReference type="ARBA" id="ARBA00022630"/>
    </source>
</evidence>
<evidence type="ECO:0000256" key="11">
    <source>
        <dbReference type="PIRNR" id="PIRNR006268"/>
    </source>
</evidence>
<dbReference type="GO" id="GO:0046872">
    <property type="term" value="F:metal ion binding"/>
    <property type="evidence" value="ECO:0007669"/>
    <property type="project" value="UniProtKB-UniRule"/>
</dbReference>
<evidence type="ECO:0000256" key="12">
    <source>
        <dbReference type="PIRSR" id="PIRSR006268-2"/>
    </source>
</evidence>
<comment type="cofactor">
    <cofactor evidence="12">
        <name>Mg(2+)</name>
        <dbReference type="ChEBI" id="CHEBI:18420"/>
    </cofactor>
    <cofactor evidence="12">
        <name>Mn(2+)</name>
        <dbReference type="ChEBI" id="CHEBI:29035"/>
    </cofactor>
    <text evidence="12">Magnesium. Can also use manganese.</text>
</comment>
<evidence type="ECO:0000256" key="2">
    <source>
        <dbReference type="ARBA" id="ARBA00011955"/>
    </source>
</evidence>
<feature type="binding site" evidence="12">
    <location>
        <position position="296"/>
    </location>
    <ligand>
        <name>Mg(2+)</name>
        <dbReference type="ChEBI" id="CHEBI:18420"/>
    </ligand>
</feature>
<dbReference type="AlphaFoldDB" id="A0A4D6XPU7"/>
<keyword evidence="7 11" id="KW-0274">FAD</keyword>
<feature type="binding site" evidence="12">
    <location>
        <position position="300"/>
    </location>
    <ligand>
        <name>Mg(2+)</name>
        <dbReference type="ChEBI" id="CHEBI:18420"/>
    </ligand>
</feature>
<keyword evidence="5 11" id="KW-0808">Transferase</keyword>
<dbReference type="EC" id="2.7.1.180" evidence="2 11"/>
<keyword evidence="8 11" id="KW-0460">Magnesium</keyword>
<keyword evidence="4 11" id="KW-0285">Flavoprotein</keyword>
<evidence type="ECO:0000313" key="14">
    <source>
        <dbReference type="Proteomes" id="UP000298759"/>
    </source>
</evidence>
<reference evidence="13 14" key="1">
    <citation type="submission" date="2018-12" db="EMBL/GenBank/DDBJ databases">
        <authorList>
            <person name="Chong R.A."/>
        </authorList>
    </citation>
    <scope>NUCLEOTIDE SEQUENCE [LARGE SCALE GENOMIC DNA]</scope>
    <source>
        <strain evidence="13 14">Ahe</strain>
    </source>
</reference>
<protein>
    <recommendedName>
        <fullName evidence="3 11">FAD:protein FMN transferase</fullName>
        <ecNumber evidence="2 11">2.7.1.180</ecNumber>
    </recommendedName>
    <alternativeName>
        <fullName evidence="9 11">Flavin transferase</fullName>
    </alternativeName>
</protein>
<feature type="binding site" evidence="12">
    <location>
        <position position="183"/>
    </location>
    <ligand>
        <name>Mg(2+)</name>
        <dbReference type="ChEBI" id="CHEBI:18420"/>
    </ligand>
</feature>
<dbReference type="InterPro" id="IPR024932">
    <property type="entry name" value="ApbE"/>
</dbReference>
<gene>
    <name evidence="13" type="ORF">D9V62_01160</name>
</gene>
<evidence type="ECO:0000256" key="10">
    <source>
        <dbReference type="ARBA" id="ARBA00048540"/>
    </source>
</evidence>
<sequence length="345" mass="39355">MILNKIIKIFLYCLIFFYIVCKDYQNEKKTQITKLQGKTMGTYWQVKIPNIKIKNIKYIKKLIQKNLDIDEQLLSPWKKKSLVYQFNQLKKYKLLKINKNFLKIILTAQTIHKKTHGKLDITIGTLIDIWGFGTQKKPHNYPSKNIIKKNINLTGIQHLKLINNVHGIYLQKNIDGIKINPSTLAEGFAVDHLSCILSKKGIKNYTISIGGTVLVKIENNKKSKLIAIQKPTDKTKAIQLLIHLKNQSISTAGTYLNYYFLNGKNIAHIINPKDGIPVKNNLISVSVISSTALEADSWDTGLLLLGLKKAKELSIKENLAVCIISKEKNKLSTWTSPQFKKFLIK</sequence>
<evidence type="ECO:0000313" key="13">
    <source>
        <dbReference type="EMBL" id="QCI17054.1"/>
    </source>
</evidence>
<accession>A0A4D6XPU7</accession>
<evidence type="ECO:0000256" key="5">
    <source>
        <dbReference type="ARBA" id="ARBA00022679"/>
    </source>
</evidence>
<comment type="catalytic activity">
    <reaction evidence="10 11">
        <text>L-threonyl-[protein] + FAD = FMN-L-threonyl-[protein] + AMP + H(+)</text>
        <dbReference type="Rhea" id="RHEA:36847"/>
        <dbReference type="Rhea" id="RHEA-COMP:11060"/>
        <dbReference type="Rhea" id="RHEA-COMP:11061"/>
        <dbReference type="ChEBI" id="CHEBI:15378"/>
        <dbReference type="ChEBI" id="CHEBI:30013"/>
        <dbReference type="ChEBI" id="CHEBI:57692"/>
        <dbReference type="ChEBI" id="CHEBI:74257"/>
        <dbReference type="ChEBI" id="CHEBI:456215"/>
        <dbReference type="EC" id="2.7.1.180"/>
    </reaction>
</comment>
<dbReference type="EMBL" id="CP034894">
    <property type="protein sequence ID" value="QCI17054.1"/>
    <property type="molecule type" value="Genomic_DNA"/>
</dbReference>
<dbReference type="PANTHER" id="PTHR30040:SF2">
    <property type="entry name" value="FAD:PROTEIN FMN TRANSFERASE"/>
    <property type="match status" value="1"/>
</dbReference>
<name>A0A4D6XPU7_9GAMM</name>
<dbReference type="PANTHER" id="PTHR30040">
    <property type="entry name" value="THIAMINE BIOSYNTHESIS LIPOPROTEIN APBE"/>
    <property type="match status" value="1"/>
</dbReference>
<dbReference type="PIRSF" id="PIRSF006268">
    <property type="entry name" value="ApbE"/>
    <property type="match status" value="1"/>
</dbReference>
<dbReference type="OrthoDB" id="9778595at2"/>
<dbReference type="GO" id="GO:0016740">
    <property type="term" value="F:transferase activity"/>
    <property type="evidence" value="ECO:0007669"/>
    <property type="project" value="UniProtKB-UniRule"/>
</dbReference>
<dbReference type="Gene3D" id="3.10.520.10">
    <property type="entry name" value="ApbE-like domains"/>
    <property type="match status" value="1"/>
</dbReference>
<evidence type="ECO:0000256" key="1">
    <source>
        <dbReference type="ARBA" id="ARBA00008282"/>
    </source>
</evidence>
<evidence type="ECO:0000256" key="9">
    <source>
        <dbReference type="ARBA" id="ARBA00031306"/>
    </source>
</evidence>
<keyword evidence="6 11" id="KW-0479">Metal-binding</keyword>
<evidence type="ECO:0000256" key="6">
    <source>
        <dbReference type="ARBA" id="ARBA00022723"/>
    </source>
</evidence>
<reference evidence="13 14" key="2">
    <citation type="submission" date="2019-05" db="EMBL/GenBank/DDBJ databases">
        <title>Genome evolution of the obligate endosymbiont Buchnera aphidicola.</title>
        <authorList>
            <person name="Moran N.A."/>
        </authorList>
    </citation>
    <scope>NUCLEOTIDE SEQUENCE [LARGE SCALE GENOMIC DNA]</scope>
    <source>
        <strain evidence="13 14">Ahe</strain>
    </source>
</reference>